<dbReference type="GO" id="GO:0032259">
    <property type="term" value="P:methylation"/>
    <property type="evidence" value="ECO:0007669"/>
    <property type="project" value="UniProtKB-KW"/>
</dbReference>
<evidence type="ECO:0000259" key="11">
    <source>
        <dbReference type="PROSITE" id="PS50867"/>
    </source>
</evidence>
<keyword evidence="15" id="KW-1185">Reference proteome</keyword>
<keyword evidence="5" id="KW-0949">S-adenosyl-L-methionine</keyword>
<dbReference type="PANTHER" id="PTHR45660">
    <property type="entry name" value="HISTONE-LYSINE N-METHYLTRANSFERASE SETMAR"/>
    <property type="match status" value="1"/>
</dbReference>
<dbReference type="SMART" id="SM00317">
    <property type="entry name" value="SET"/>
    <property type="match status" value="1"/>
</dbReference>
<proteinExistence type="predicted"/>
<dbReference type="InterPro" id="IPR003616">
    <property type="entry name" value="Post-SET_dom"/>
</dbReference>
<keyword evidence="4 14" id="KW-0808">Transferase</keyword>
<evidence type="ECO:0000256" key="5">
    <source>
        <dbReference type="ARBA" id="ARBA00022691"/>
    </source>
</evidence>
<dbReference type="InterPro" id="IPR003105">
    <property type="entry name" value="SRA_YDG"/>
</dbReference>
<keyword evidence="3 14" id="KW-0489">Methyltransferase</keyword>
<sequence>MAAEADNGSTLAEVAPNDTSLIGSYTKGGRERVQRRAAISAGHNWKQQEQLLKDTKLAGKRRAPSNAASKPSKSQKAAATESPCGSGPISHEGLPNGASSGSPSSKARALKGKKRAEPTGKNVSTRGMDEAEAIATVKQRIVKFGNLYLGAVKSEEMRVGKRLANIKTEGQEKKPSKRPDLVAQSQMRDGKLCINVEQQLGHINGIPCGMMFYGRAEMYVVGLHKHWLAGICYITSKDTEDGKPLATSIVASGNYEDDEDNGDTLVYTGQGANNLLGDRKQIGDQKLVAGNLALFHSYEKGTPVRVIRGHKNVESYTKKVYTYDGIYKVVAWRPEQGESKHIVYKFTLNRLPDQPPLATERVFFSKADQLKKMTPSGRKMRILCADISGGQENFPVPVVCDPEDEDDDALPPPFKYITKSIKPADHVEPPPPKGCDCKGGCSYARGHKCACAKKNGGEFPYVDDGRLAQSASAVFECNPQCACYATCMNRVSQRGLSQKLEVFRTSNKGWGLRSWNHIAQGTVVCEYVGEQLRDSEVGNRDDMYLFNLDTAKTSLEVRHDRAKKLNLVDETNKEHFEDVEWCLDAAKFGNITRFINHSCDPNLFVQSVFVEHHDVREPRLFLVAMQNIKPLEELSYDYGYQKNSVMKPDGSIKKATCHCGAISCTGRLY</sequence>
<keyword evidence="6" id="KW-0156">Chromatin regulator</keyword>
<evidence type="ECO:0000256" key="7">
    <source>
        <dbReference type="ARBA" id="ARBA00023242"/>
    </source>
</evidence>
<feature type="domain" description="YDG" evidence="13">
    <location>
        <begin position="201"/>
        <end position="350"/>
    </location>
</feature>
<evidence type="ECO:0000256" key="3">
    <source>
        <dbReference type="ARBA" id="ARBA00022603"/>
    </source>
</evidence>
<dbReference type="GO" id="GO:0008270">
    <property type="term" value="F:zinc ion binding"/>
    <property type="evidence" value="ECO:0007669"/>
    <property type="project" value="InterPro"/>
</dbReference>
<dbReference type="Pfam" id="PF05033">
    <property type="entry name" value="Pre-SET"/>
    <property type="match status" value="1"/>
</dbReference>
<organism evidence="14 15">
    <name type="scientific">Klebsormidium nitens</name>
    <name type="common">Green alga</name>
    <name type="synonym">Ulothrix nitens</name>
    <dbReference type="NCBI Taxonomy" id="105231"/>
    <lineage>
        <taxon>Eukaryota</taxon>
        <taxon>Viridiplantae</taxon>
        <taxon>Streptophyta</taxon>
        <taxon>Klebsormidiophyceae</taxon>
        <taxon>Klebsormidiales</taxon>
        <taxon>Klebsormidiaceae</taxon>
        <taxon>Klebsormidium</taxon>
    </lineage>
</organism>
<dbReference type="PROSITE" id="PS50867">
    <property type="entry name" value="PRE_SET"/>
    <property type="match status" value="1"/>
</dbReference>
<keyword evidence="2" id="KW-0158">Chromosome</keyword>
<accession>A0A1Y1IHU7</accession>
<protein>
    <submittedName>
        <fullName evidence="14">Histone H3 (Lys9) methyltransferase SUV39H1/Clr4</fullName>
    </submittedName>
</protein>
<dbReference type="PROSITE" id="PS51575">
    <property type="entry name" value="SAM_MT43_SUVAR39_2"/>
    <property type="match status" value="1"/>
</dbReference>
<dbReference type="GO" id="GO:0005634">
    <property type="term" value="C:nucleus"/>
    <property type="evidence" value="ECO:0007669"/>
    <property type="project" value="UniProtKB-SubCell"/>
</dbReference>
<evidence type="ECO:0000256" key="6">
    <source>
        <dbReference type="ARBA" id="ARBA00022853"/>
    </source>
</evidence>
<dbReference type="PROSITE" id="PS50868">
    <property type="entry name" value="POST_SET"/>
    <property type="match status" value="1"/>
</dbReference>
<dbReference type="EMBL" id="DF237364">
    <property type="protein sequence ID" value="GAQ88286.1"/>
    <property type="molecule type" value="Genomic_DNA"/>
</dbReference>
<evidence type="ECO:0000256" key="4">
    <source>
        <dbReference type="ARBA" id="ARBA00022679"/>
    </source>
</evidence>
<dbReference type="Gene3D" id="2.30.280.10">
    <property type="entry name" value="SRA-YDG"/>
    <property type="match status" value="1"/>
</dbReference>
<dbReference type="PANTHER" id="PTHR45660:SF13">
    <property type="entry name" value="HISTONE-LYSINE N-METHYLTRANSFERASE SETMAR"/>
    <property type="match status" value="1"/>
</dbReference>
<dbReference type="Gene3D" id="2.170.270.10">
    <property type="entry name" value="SET domain"/>
    <property type="match status" value="1"/>
</dbReference>
<feature type="domain" description="Pre-SET" evidence="11">
    <location>
        <begin position="433"/>
        <end position="495"/>
    </location>
</feature>
<dbReference type="GO" id="GO:0003690">
    <property type="term" value="F:double-stranded DNA binding"/>
    <property type="evidence" value="ECO:0000318"/>
    <property type="project" value="GO_Central"/>
</dbReference>
<dbReference type="InterPro" id="IPR046341">
    <property type="entry name" value="SET_dom_sf"/>
</dbReference>
<dbReference type="PROSITE" id="PS51015">
    <property type="entry name" value="YDG"/>
    <property type="match status" value="1"/>
</dbReference>
<feature type="compositionally biased region" description="Low complexity" evidence="9">
    <location>
        <begin position="64"/>
        <end position="79"/>
    </location>
</feature>
<dbReference type="SUPFAM" id="SSF88697">
    <property type="entry name" value="PUA domain-like"/>
    <property type="match status" value="1"/>
</dbReference>
<reference evidence="14 15" key="1">
    <citation type="journal article" date="2014" name="Nat. Commun.">
        <title>Klebsormidium flaccidum genome reveals primary factors for plant terrestrial adaptation.</title>
        <authorList>
            <person name="Hori K."/>
            <person name="Maruyama F."/>
            <person name="Fujisawa T."/>
            <person name="Togashi T."/>
            <person name="Yamamoto N."/>
            <person name="Seo M."/>
            <person name="Sato S."/>
            <person name="Yamada T."/>
            <person name="Mori H."/>
            <person name="Tajima N."/>
            <person name="Moriyama T."/>
            <person name="Ikeuchi M."/>
            <person name="Watanabe M."/>
            <person name="Wada H."/>
            <person name="Kobayashi K."/>
            <person name="Saito M."/>
            <person name="Masuda T."/>
            <person name="Sasaki-Sekimoto Y."/>
            <person name="Mashiguchi K."/>
            <person name="Awai K."/>
            <person name="Shimojima M."/>
            <person name="Masuda S."/>
            <person name="Iwai M."/>
            <person name="Nobusawa T."/>
            <person name="Narise T."/>
            <person name="Kondo S."/>
            <person name="Saito H."/>
            <person name="Sato R."/>
            <person name="Murakawa M."/>
            <person name="Ihara Y."/>
            <person name="Oshima-Yamada Y."/>
            <person name="Ohtaka K."/>
            <person name="Satoh M."/>
            <person name="Sonobe K."/>
            <person name="Ishii M."/>
            <person name="Ohtani R."/>
            <person name="Kanamori-Sato M."/>
            <person name="Honoki R."/>
            <person name="Miyazaki D."/>
            <person name="Mochizuki H."/>
            <person name="Umetsu J."/>
            <person name="Higashi K."/>
            <person name="Shibata D."/>
            <person name="Kamiya Y."/>
            <person name="Sato N."/>
            <person name="Nakamura Y."/>
            <person name="Tabata S."/>
            <person name="Ida S."/>
            <person name="Kurokawa K."/>
            <person name="Ohta H."/>
        </authorList>
    </citation>
    <scope>NUCLEOTIDE SEQUENCE [LARGE SCALE GENOMIC DNA]</scope>
    <source>
        <strain evidence="14 15">NIES-2285</strain>
    </source>
</reference>
<evidence type="ECO:0000256" key="9">
    <source>
        <dbReference type="SAM" id="MobiDB-lite"/>
    </source>
</evidence>
<gene>
    <name evidence="14" type="ORF">KFL_004150100</name>
</gene>
<feature type="domain" description="SET" evidence="10">
    <location>
        <begin position="498"/>
        <end position="639"/>
    </location>
</feature>
<dbReference type="AlphaFoldDB" id="A0A1Y1IHU7"/>
<evidence type="ECO:0000259" key="13">
    <source>
        <dbReference type="PROSITE" id="PS51015"/>
    </source>
</evidence>
<dbReference type="InterPro" id="IPR025794">
    <property type="entry name" value="H3-K9-MeTrfase_plant"/>
</dbReference>
<dbReference type="SMART" id="SM00468">
    <property type="entry name" value="PreSET"/>
    <property type="match status" value="1"/>
</dbReference>
<dbReference type="Proteomes" id="UP000054558">
    <property type="component" value="Unassembled WGS sequence"/>
</dbReference>
<name>A0A1Y1IHU7_KLENI</name>
<dbReference type="GO" id="GO:0042054">
    <property type="term" value="F:histone methyltransferase activity"/>
    <property type="evidence" value="ECO:0000318"/>
    <property type="project" value="GO_Central"/>
</dbReference>
<dbReference type="SUPFAM" id="SSF82199">
    <property type="entry name" value="SET domain"/>
    <property type="match status" value="1"/>
</dbReference>
<dbReference type="PROSITE" id="PS50280">
    <property type="entry name" value="SET"/>
    <property type="match status" value="1"/>
</dbReference>
<evidence type="ECO:0000313" key="15">
    <source>
        <dbReference type="Proteomes" id="UP000054558"/>
    </source>
</evidence>
<evidence type="ECO:0000259" key="10">
    <source>
        <dbReference type="PROSITE" id="PS50280"/>
    </source>
</evidence>
<keyword evidence="7 8" id="KW-0539">Nucleus</keyword>
<dbReference type="Pfam" id="PF02182">
    <property type="entry name" value="SAD_SRA"/>
    <property type="match status" value="1"/>
</dbReference>
<dbReference type="OrthoDB" id="5792673at2759"/>
<comment type="subcellular location">
    <subcellularLocation>
        <location evidence="1">Chromosome</location>
    </subcellularLocation>
    <subcellularLocation>
        <location evidence="8">Nucleus</location>
    </subcellularLocation>
</comment>
<dbReference type="SMART" id="SM00466">
    <property type="entry name" value="SRA"/>
    <property type="match status" value="1"/>
</dbReference>
<evidence type="ECO:0000259" key="12">
    <source>
        <dbReference type="PROSITE" id="PS50868"/>
    </source>
</evidence>
<evidence type="ECO:0000256" key="2">
    <source>
        <dbReference type="ARBA" id="ARBA00022454"/>
    </source>
</evidence>
<evidence type="ECO:0000256" key="8">
    <source>
        <dbReference type="PROSITE-ProRule" id="PRU00358"/>
    </source>
</evidence>
<dbReference type="InterPro" id="IPR007728">
    <property type="entry name" value="Pre-SET_dom"/>
</dbReference>
<dbReference type="STRING" id="105231.A0A1Y1IHU7"/>
<dbReference type="InterPro" id="IPR015947">
    <property type="entry name" value="PUA-like_sf"/>
</dbReference>
<dbReference type="GO" id="GO:0005694">
    <property type="term" value="C:chromosome"/>
    <property type="evidence" value="ECO:0007669"/>
    <property type="project" value="UniProtKB-SubCell"/>
</dbReference>
<dbReference type="OMA" id="NGCDCEG"/>
<dbReference type="InterPro" id="IPR051357">
    <property type="entry name" value="H3K9_HMTase_SUVAR3-9"/>
</dbReference>
<evidence type="ECO:0000313" key="14">
    <source>
        <dbReference type="EMBL" id="GAQ88286.1"/>
    </source>
</evidence>
<feature type="region of interest" description="Disordered" evidence="9">
    <location>
        <begin position="1"/>
        <end position="127"/>
    </location>
</feature>
<dbReference type="InterPro" id="IPR036987">
    <property type="entry name" value="SRA-YDG_sf"/>
</dbReference>
<dbReference type="Pfam" id="PF00856">
    <property type="entry name" value="SET"/>
    <property type="match status" value="1"/>
</dbReference>
<evidence type="ECO:0000256" key="1">
    <source>
        <dbReference type="ARBA" id="ARBA00004286"/>
    </source>
</evidence>
<feature type="domain" description="Post-SET" evidence="12">
    <location>
        <begin position="653"/>
        <end position="669"/>
    </location>
</feature>
<dbReference type="InterPro" id="IPR001214">
    <property type="entry name" value="SET_dom"/>
</dbReference>